<feature type="transmembrane region" description="Helical" evidence="1">
    <location>
        <begin position="87"/>
        <end position="107"/>
    </location>
</feature>
<evidence type="ECO:0000313" key="4">
    <source>
        <dbReference type="Proteomes" id="UP000827721"/>
    </source>
</evidence>
<accession>A0ABQ8IHM6</accession>
<gene>
    <name evidence="3" type="ORF">JRO89_XS01G0007500</name>
</gene>
<feature type="domain" description="PGG" evidence="2">
    <location>
        <begin position="35"/>
        <end position="133"/>
    </location>
</feature>
<comment type="caution">
    <text evidence="3">The sequence shown here is derived from an EMBL/GenBank/DDBJ whole genome shotgun (WGS) entry which is preliminary data.</text>
</comment>
<keyword evidence="1" id="KW-0472">Membrane</keyword>
<keyword evidence="4" id="KW-1185">Reference proteome</keyword>
<evidence type="ECO:0000256" key="1">
    <source>
        <dbReference type="SAM" id="Phobius"/>
    </source>
</evidence>
<sequence length="174" mass="19474">MANNTSHVDSNSTSTSSGNCIKKWFFQDSSELGSDYRDNMLLVATLIVAVTFQTGINPPGGTWQEPHEGDPRHQAGKAILAGLTFPYHVFLVLNTLAFSMSTQLILVLVYHKKLYFEVVVATLSMVATYVTAVWSLSPENYVKFRYVSLAALFPYLWRLSYQTVKPYRCPCSSS</sequence>
<evidence type="ECO:0000259" key="2">
    <source>
        <dbReference type="Pfam" id="PF13962"/>
    </source>
</evidence>
<reference evidence="3 4" key="1">
    <citation type="submission" date="2021-02" db="EMBL/GenBank/DDBJ databases">
        <title>Plant Genome Project.</title>
        <authorList>
            <person name="Zhang R.-G."/>
        </authorList>
    </citation>
    <scope>NUCLEOTIDE SEQUENCE [LARGE SCALE GENOMIC DNA]</scope>
    <source>
        <tissue evidence="3">Leaves</tissue>
    </source>
</reference>
<keyword evidence="1" id="KW-1133">Transmembrane helix</keyword>
<organism evidence="3 4">
    <name type="scientific">Xanthoceras sorbifolium</name>
    <dbReference type="NCBI Taxonomy" id="99658"/>
    <lineage>
        <taxon>Eukaryota</taxon>
        <taxon>Viridiplantae</taxon>
        <taxon>Streptophyta</taxon>
        <taxon>Embryophyta</taxon>
        <taxon>Tracheophyta</taxon>
        <taxon>Spermatophyta</taxon>
        <taxon>Magnoliopsida</taxon>
        <taxon>eudicotyledons</taxon>
        <taxon>Gunneridae</taxon>
        <taxon>Pentapetalae</taxon>
        <taxon>rosids</taxon>
        <taxon>malvids</taxon>
        <taxon>Sapindales</taxon>
        <taxon>Sapindaceae</taxon>
        <taxon>Xanthoceroideae</taxon>
        <taxon>Xanthoceras</taxon>
    </lineage>
</organism>
<dbReference type="PANTHER" id="PTHR24177">
    <property type="entry name" value="CASKIN"/>
    <property type="match status" value="1"/>
</dbReference>
<dbReference type="EMBL" id="JAFEMO010000001">
    <property type="protein sequence ID" value="KAH7576181.1"/>
    <property type="molecule type" value="Genomic_DNA"/>
</dbReference>
<feature type="transmembrane region" description="Helical" evidence="1">
    <location>
        <begin position="39"/>
        <end position="56"/>
    </location>
</feature>
<keyword evidence="1" id="KW-0812">Transmembrane</keyword>
<feature type="transmembrane region" description="Helical" evidence="1">
    <location>
        <begin position="114"/>
        <end position="136"/>
    </location>
</feature>
<dbReference type="PANTHER" id="PTHR24177:SF441">
    <property type="entry name" value="ANKYRIN REPEAT FAMILY PROTEIN"/>
    <property type="match status" value="1"/>
</dbReference>
<dbReference type="InterPro" id="IPR026961">
    <property type="entry name" value="PGG_dom"/>
</dbReference>
<protein>
    <recommendedName>
        <fullName evidence="2">PGG domain-containing protein</fullName>
    </recommendedName>
</protein>
<name>A0ABQ8IHM6_9ROSI</name>
<proteinExistence type="predicted"/>
<dbReference type="Proteomes" id="UP000827721">
    <property type="component" value="Unassembled WGS sequence"/>
</dbReference>
<evidence type="ECO:0000313" key="3">
    <source>
        <dbReference type="EMBL" id="KAH7576181.1"/>
    </source>
</evidence>
<dbReference type="Pfam" id="PF13962">
    <property type="entry name" value="PGG"/>
    <property type="match status" value="1"/>
</dbReference>